<keyword evidence="1" id="KW-0614">Plasmid</keyword>
<dbReference type="AlphaFoldDB" id="A0AAU8ASL7"/>
<name>A0AAU8ASL7_9RHOB</name>
<dbReference type="EMBL" id="CP123390">
    <property type="protein sequence ID" value="XCC97882.1"/>
    <property type="molecule type" value="Genomic_DNA"/>
</dbReference>
<sequence length="64" mass="7307">MGDFVIVRGPKGHVWDGAHVMVMERAENHVVTSLGIFRRNRYGTLRLETDAAFHIEEEPEAEQT</sequence>
<protein>
    <submittedName>
        <fullName evidence="1">Uncharacterized protein</fullName>
    </submittedName>
</protein>
<evidence type="ECO:0000313" key="1">
    <source>
        <dbReference type="EMBL" id="XCC97882.1"/>
    </source>
</evidence>
<organism evidence="1">
    <name type="scientific">Alloyangia sp. H15</name>
    <dbReference type="NCBI Taxonomy" id="3029062"/>
    <lineage>
        <taxon>Bacteria</taxon>
        <taxon>Pseudomonadati</taxon>
        <taxon>Pseudomonadota</taxon>
        <taxon>Alphaproteobacteria</taxon>
        <taxon>Rhodobacterales</taxon>
        <taxon>Roseobacteraceae</taxon>
        <taxon>Alloyangia</taxon>
    </lineage>
</organism>
<accession>A0AAU8ASL7</accession>
<geneLocation type="plasmid" evidence="1">
    <name>unnamed5</name>
</geneLocation>
<reference evidence="1" key="1">
    <citation type="submission" date="2023-02" db="EMBL/GenBank/DDBJ databases">
        <title>Description and genomic characterization of Salipiger bruguierae sp. nov., isolated from the sediment of mangrove plant Bruguiera sexangula.</title>
        <authorList>
            <person name="Long M."/>
        </authorList>
    </citation>
    <scope>NUCLEOTIDE SEQUENCE</scope>
    <source>
        <strain evidence="1">H15</strain>
        <plasmid evidence="1">unnamed5</plasmid>
    </source>
</reference>
<dbReference type="RefSeq" id="WP_353476760.1">
    <property type="nucleotide sequence ID" value="NZ_CP123390.1"/>
</dbReference>
<proteinExistence type="predicted"/>
<gene>
    <name evidence="1" type="ORF">PVT71_29090</name>
</gene>